<reference evidence="1 2" key="1">
    <citation type="submission" date="2014-12" db="EMBL/GenBank/DDBJ databases">
        <title>Draft genome sequence of Paenibacillus kamchatkensis strain B-2647.</title>
        <authorList>
            <person name="Karlyshev A.V."/>
            <person name="Kudryashova E.B."/>
        </authorList>
    </citation>
    <scope>NUCLEOTIDE SEQUENCE [LARGE SCALE GENOMIC DNA]</scope>
    <source>
        <strain evidence="1 2">VKM B-2647</strain>
    </source>
</reference>
<dbReference type="Proteomes" id="UP000031967">
    <property type="component" value="Unassembled WGS sequence"/>
</dbReference>
<gene>
    <name evidence="1" type="ORF">SD70_30160</name>
</gene>
<evidence type="ECO:0000313" key="1">
    <source>
        <dbReference type="EMBL" id="KIL37871.1"/>
    </source>
</evidence>
<dbReference type="EMBL" id="JXAK01000090">
    <property type="protein sequence ID" value="KIL37871.1"/>
    <property type="molecule type" value="Genomic_DNA"/>
</dbReference>
<sequence length="179" mass="20076">MNEQNTICPWCQTEIVWDPEIGPEEVCPHCFNELGSYRSIQVNLKTGASRHEPDGEPDEDDEDVLDEDEWDGLDVPDAEWVGGEDLDTYGEAVQACLEQQEEAPECVSCRELMLHAGDQEVAKEAFTPVVPLPLGKPFLHAPYKLQVYVCPSCFKVETRLGEADRLLMVEALKDAAIKR</sequence>
<comment type="caution">
    <text evidence="1">The sequence shown here is derived from an EMBL/GenBank/DDBJ whole genome shotgun (WGS) entry which is preliminary data.</text>
</comment>
<organism evidence="1 2">
    <name type="scientific">Gordoniibacillus kamchatkensis</name>
    <dbReference type="NCBI Taxonomy" id="1590651"/>
    <lineage>
        <taxon>Bacteria</taxon>
        <taxon>Bacillati</taxon>
        <taxon>Bacillota</taxon>
        <taxon>Bacilli</taxon>
        <taxon>Bacillales</taxon>
        <taxon>Paenibacillaceae</taxon>
        <taxon>Gordoniibacillus</taxon>
    </lineage>
</organism>
<accession>A0ABR5A9Y2</accession>
<proteinExistence type="predicted"/>
<protein>
    <submittedName>
        <fullName evidence="1">Uncharacterized protein</fullName>
    </submittedName>
</protein>
<evidence type="ECO:0000313" key="2">
    <source>
        <dbReference type="Proteomes" id="UP000031967"/>
    </source>
</evidence>
<name>A0ABR5A9Y2_9BACL</name>
<keyword evidence="2" id="KW-1185">Reference proteome</keyword>
<dbReference type="RefSeq" id="WP_041052279.1">
    <property type="nucleotide sequence ID" value="NZ_JXAK01000090.1"/>
</dbReference>